<keyword evidence="3" id="KW-0119">Carbohydrate metabolism</keyword>
<dbReference type="EMBL" id="JAULSN010000010">
    <property type="protein sequence ID" value="KAK3361840.1"/>
    <property type="molecule type" value="Genomic_DNA"/>
</dbReference>
<comment type="caution">
    <text evidence="11">The sequence shown here is derived from an EMBL/GenBank/DDBJ whole genome shotgun (WGS) entry which is preliminary data.</text>
</comment>
<dbReference type="InterPro" id="IPR041351">
    <property type="entry name" value="Ig_GlcNase"/>
</dbReference>
<evidence type="ECO:0000259" key="9">
    <source>
        <dbReference type="Pfam" id="PF18368"/>
    </source>
</evidence>
<evidence type="ECO:0008006" key="13">
    <source>
        <dbReference type="Google" id="ProtNLM"/>
    </source>
</evidence>
<evidence type="ECO:0000256" key="1">
    <source>
        <dbReference type="ARBA" id="ARBA00007401"/>
    </source>
</evidence>
<keyword evidence="4" id="KW-0326">Glycosidase</keyword>
<gene>
    <name evidence="11" type="ORF">B0T24DRAFT_724304</name>
</gene>
<dbReference type="Pfam" id="PF17786">
    <property type="entry name" value="Mannosidase_ig"/>
    <property type="match status" value="1"/>
</dbReference>
<dbReference type="InterPro" id="IPR006102">
    <property type="entry name" value="Ig-like_GH2"/>
</dbReference>
<keyword evidence="2" id="KW-0378">Hydrolase</keyword>
<dbReference type="SUPFAM" id="SSF49303">
    <property type="entry name" value="beta-Galactosidase/glucuronidase domain"/>
    <property type="match status" value="3"/>
</dbReference>
<reference evidence="11" key="2">
    <citation type="submission" date="2023-06" db="EMBL/GenBank/DDBJ databases">
        <authorList>
            <consortium name="Lawrence Berkeley National Laboratory"/>
            <person name="Haridas S."/>
            <person name="Hensen N."/>
            <person name="Bonometti L."/>
            <person name="Westerberg I."/>
            <person name="Brannstrom I.O."/>
            <person name="Guillou S."/>
            <person name="Cros-Aarteil S."/>
            <person name="Calhoun S."/>
            <person name="Kuo A."/>
            <person name="Mondo S."/>
            <person name="Pangilinan J."/>
            <person name="Riley R."/>
            <person name="Labutti K."/>
            <person name="Andreopoulos B."/>
            <person name="Lipzen A."/>
            <person name="Chen C."/>
            <person name="Yanf M."/>
            <person name="Daum C."/>
            <person name="Ng V."/>
            <person name="Clum A."/>
            <person name="Steindorff A."/>
            <person name="Ohm R."/>
            <person name="Martin F."/>
            <person name="Silar P."/>
            <person name="Natvig D."/>
            <person name="Lalanne C."/>
            <person name="Gautier V."/>
            <person name="Ament-Velasquez S.L."/>
            <person name="Kruys A."/>
            <person name="Hutchinson M.I."/>
            <person name="Powell A.J."/>
            <person name="Barry K."/>
            <person name="Miller A.N."/>
            <person name="Grigoriev I.V."/>
            <person name="Debuchy R."/>
            <person name="Gladieux P."/>
            <person name="Thoren M.H."/>
            <person name="Johannesson H."/>
        </authorList>
    </citation>
    <scope>NUCLEOTIDE SEQUENCE</scope>
    <source>
        <strain evidence="11">CBS 958.72</strain>
    </source>
</reference>
<comment type="similarity">
    <text evidence="1">Belongs to the glycosyl hydrolase 2 family.</text>
</comment>
<evidence type="ECO:0000256" key="4">
    <source>
        <dbReference type="ARBA" id="ARBA00023295"/>
    </source>
</evidence>
<dbReference type="Gene3D" id="3.20.20.80">
    <property type="entry name" value="Glycosidases"/>
    <property type="match status" value="1"/>
</dbReference>
<evidence type="ECO:0000313" key="12">
    <source>
        <dbReference type="Proteomes" id="UP001287356"/>
    </source>
</evidence>
<dbReference type="Pfam" id="PF22666">
    <property type="entry name" value="Glyco_hydro_2_N2"/>
    <property type="match status" value="1"/>
</dbReference>
<dbReference type="PANTHER" id="PTHR43536">
    <property type="entry name" value="MANNOSYLGLYCOPROTEIN ENDO-BETA-MANNOSIDASE"/>
    <property type="match status" value="1"/>
</dbReference>
<feature type="chain" id="PRO_5042250327" description="Exo-1,4-beta-D-glucosaminidase" evidence="6">
    <location>
        <begin position="22"/>
        <end position="1233"/>
    </location>
</feature>
<dbReference type="Gene3D" id="3.80.10.10">
    <property type="entry name" value="Ribonuclease Inhibitor"/>
    <property type="match status" value="1"/>
</dbReference>
<keyword evidence="6" id="KW-0732">Signal</keyword>
<feature type="domain" description="Exo-beta-D-glucosaminidase Ig-fold" evidence="9">
    <location>
        <begin position="780"/>
        <end position="884"/>
    </location>
</feature>
<evidence type="ECO:0000256" key="6">
    <source>
        <dbReference type="SAM" id="SignalP"/>
    </source>
</evidence>
<accession>A0AAE0MZ82</accession>
<keyword evidence="5" id="KW-0624">Polysaccharide degradation</keyword>
<feature type="signal peptide" evidence="6">
    <location>
        <begin position="1"/>
        <end position="21"/>
    </location>
</feature>
<dbReference type="SUPFAM" id="SSF51445">
    <property type="entry name" value="(Trans)glycosidases"/>
    <property type="match status" value="1"/>
</dbReference>
<organism evidence="11 12">
    <name type="scientific">Lasiosphaeria ovina</name>
    <dbReference type="NCBI Taxonomy" id="92902"/>
    <lineage>
        <taxon>Eukaryota</taxon>
        <taxon>Fungi</taxon>
        <taxon>Dikarya</taxon>
        <taxon>Ascomycota</taxon>
        <taxon>Pezizomycotina</taxon>
        <taxon>Sordariomycetes</taxon>
        <taxon>Sordariomycetidae</taxon>
        <taxon>Sordariales</taxon>
        <taxon>Lasiosphaeriaceae</taxon>
        <taxon>Lasiosphaeria</taxon>
    </lineage>
</organism>
<evidence type="ECO:0000256" key="3">
    <source>
        <dbReference type="ARBA" id="ARBA00023277"/>
    </source>
</evidence>
<sequence>MQPKTAFALCLAAAGLQAAEAAKRLVSAAGQSAAIPSWDLQSSAKAGGDLAALSKTGVDTSSWHHVAASKCTLMGCLVQSGVYDDTQLFFSDNLSKVDSNQFLVPWLYRNEFALDNPAPGKHYFLTTHGITSRADIFLNGKQVADKSVQAGAYGGHTYDITSLADKKNAIVIRAYPTSYYYDFAIGWVDWNYWPNDNGTGVWRDVEVKQTGSVALGPLRVVTQLDSSLGAQPANVTLKSKAQNLEKTAVTVTATGYITPASGGDSVAFSKKVTIPALSTVDIVLGTAIKKPAIWWPKQWGDQPLYLANVTVSTADGDVSDSAGSQFGFRTVTSQYKNNDTMFIVNGQPFQVIGGGYAPDIFLRWDSARLELELKYVLDLGFNTIRLEGKNEHPELYDIADRMGVMIMPGWECCDKWEAWSYNNDLAVTTPVWNDADYAIANTSMIHEVAMMQTHPSLLMYFIGSDYYPDDRAAPMYLDAFSAGDWQVPVIDSASFRGDDSKYGPAGMKMEGPYDWVPPNYWYDTEPYGSRLGAAYGFNTELSAGVGTPDLSSLKKFLSAADLDDLWKNPNKNLFHMSTATSSFHNRAIYNNALWRRWGAPTSLEDYVQKAQISDYEANRAQFEGYSSLWSAKRPATGVIYWMLTGAYPSLHWNIWDYYMHPAGGYFGAKTGSRLEHVTYDYVRQAVYLVNHSLGKTGARTVDIQVIDTTGKVTYTSSVAAATTPNASKNIASLKSALGGIKDVVFLRLVLSDTKSGAVLSRNVYWLAKTADVLDWDNSDWFVTPVTTYSDYTALNKLAAANVTATAAQQQAKGGPVAVTLENLSAVPAFFVSLNLVDKAGRDVVPLTWSDNYVTLWPKEKLTLTATPIGGASAGASVLLTGKNVVKQTTCPTAVNMALFEALPLEVLDEITGYLCPFCIYKLVGSDPMTDRPDLGEHVKRLDTGGFTRATPSAGASVPRSVIAYYNQTYLPQLKATRARPRSGPTIQPSRSSAKTDYSQMSYIETAAFSTVLPVGFMASLCPRLEQLHTSANSHLDSFSIYPPQSLPSLKAVRVDPPVRHAPWDFHNLEPLFLAAPNLEGLAVKNFIVIQALQTRLNHLRALHLEHSDLNAGEFEQLLSLCPQLRELGYHIRKEVPPYKRFTPRQTRDAIVKHAPNSKFFGLDLWLSPTPFWSAMDLTLLEKALAGRGIKFEFLDWEDFYFDVHDDYASDYTDSPQEEPFPQWRGFAGLWTKS</sequence>
<dbReference type="InterPro" id="IPR017853">
    <property type="entry name" value="GH"/>
</dbReference>
<evidence type="ECO:0000256" key="5">
    <source>
        <dbReference type="ARBA" id="ARBA00023326"/>
    </source>
</evidence>
<dbReference type="Pfam" id="PF18368">
    <property type="entry name" value="Ig_GlcNase"/>
    <property type="match status" value="1"/>
</dbReference>
<dbReference type="SUPFAM" id="SSF49785">
    <property type="entry name" value="Galactose-binding domain-like"/>
    <property type="match status" value="1"/>
</dbReference>
<reference evidence="11" key="1">
    <citation type="journal article" date="2023" name="Mol. Phylogenet. Evol.">
        <title>Genome-scale phylogeny and comparative genomics of the fungal order Sordariales.</title>
        <authorList>
            <person name="Hensen N."/>
            <person name="Bonometti L."/>
            <person name="Westerberg I."/>
            <person name="Brannstrom I.O."/>
            <person name="Guillou S."/>
            <person name="Cros-Aarteil S."/>
            <person name="Calhoun S."/>
            <person name="Haridas S."/>
            <person name="Kuo A."/>
            <person name="Mondo S."/>
            <person name="Pangilinan J."/>
            <person name="Riley R."/>
            <person name="LaButti K."/>
            <person name="Andreopoulos B."/>
            <person name="Lipzen A."/>
            <person name="Chen C."/>
            <person name="Yan M."/>
            <person name="Daum C."/>
            <person name="Ng V."/>
            <person name="Clum A."/>
            <person name="Steindorff A."/>
            <person name="Ohm R.A."/>
            <person name="Martin F."/>
            <person name="Silar P."/>
            <person name="Natvig D.O."/>
            <person name="Lalanne C."/>
            <person name="Gautier V."/>
            <person name="Ament-Velasquez S.L."/>
            <person name="Kruys A."/>
            <person name="Hutchinson M.I."/>
            <person name="Powell A.J."/>
            <person name="Barry K."/>
            <person name="Miller A.N."/>
            <person name="Grigoriev I.V."/>
            <person name="Debuchy R."/>
            <person name="Gladieux P."/>
            <person name="Hiltunen Thoren M."/>
            <person name="Johannesson H."/>
        </authorList>
    </citation>
    <scope>NUCLEOTIDE SEQUENCE</scope>
    <source>
        <strain evidence="11">CBS 958.72</strain>
    </source>
</reference>
<dbReference type="GO" id="GO:0004553">
    <property type="term" value="F:hydrolase activity, hydrolyzing O-glycosyl compounds"/>
    <property type="evidence" value="ECO:0007669"/>
    <property type="project" value="InterPro"/>
</dbReference>
<evidence type="ECO:0000259" key="7">
    <source>
        <dbReference type="Pfam" id="PF00703"/>
    </source>
</evidence>
<dbReference type="GO" id="GO:0000272">
    <property type="term" value="P:polysaccharide catabolic process"/>
    <property type="evidence" value="ECO:0007669"/>
    <property type="project" value="UniProtKB-KW"/>
</dbReference>
<dbReference type="InterPro" id="IPR013783">
    <property type="entry name" value="Ig-like_fold"/>
</dbReference>
<dbReference type="AlphaFoldDB" id="A0AAE0MZ82"/>
<name>A0AAE0MZ82_9PEZI</name>
<feature type="domain" description="Mannosidase Ig/CBM-like" evidence="8">
    <location>
        <begin position="686"/>
        <end position="768"/>
    </location>
</feature>
<evidence type="ECO:0000313" key="11">
    <source>
        <dbReference type="EMBL" id="KAK3361840.1"/>
    </source>
</evidence>
<keyword evidence="12" id="KW-1185">Reference proteome</keyword>
<dbReference type="InterPro" id="IPR036156">
    <property type="entry name" value="Beta-gal/glucu_dom_sf"/>
</dbReference>
<dbReference type="Gene3D" id="2.60.40.10">
    <property type="entry name" value="Immunoglobulins"/>
    <property type="match status" value="3"/>
</dbReference>
<evidence type="ECO:0000256" key="2">
    <source>
        <dbReference type="ARBA" id="ARBA00022801"/>
    </source>
</evidence>
<dbReference type="PANTHER" id="PTHR43536:SF1">
    <property type="entry name" value="MANNOSYLGLYCOPROTEIN ENDO-BETA-MANNOSIDASE"/>
    <property type="match status" value="1"/>
</dbReference>
<dbReference type="InterPro" id="IPR043534">
    <property type="entry name" value="EBDG/EBM"/>
</dbReference>
<proteinExistence type="inferred from homology"/>
<protein>
    <recommendedName>
        <fullName evidence="13">Exo-1,4-beta-D-glucosaminidase</fullName>
    </recommendedName>
</protein>
<dbReference type="SUPFAM" id="SSF52047">
    <property type="entry name" value="RNI-like"/>
    <property type="match status" value="1"/>
</dbReference>
<evidence type="ECO:0000259" key="10">
    <source>
        <dbReference type="Pfam" id="PF22666"/>
    </source>
</evidence>
<evidence type="ECO:0000259" key="8">
    <source>
        <dbReference type="Pfam" id="PF17786"/>
    </source>
</evidence>
<feature type="domain" description="Glycoside hydrolase family 2 immunoglobulin-like beta-sandwich" evidence="7">
    <location>
        <begin position="219"/>
        <end position="329"/>
    </location>
</feature>
<feature type="domain" description="Beta-mannosidase-like galactose-binding" evidence="10">
    <location>
        <begin position="59"/>
        <end position="176"/>
    </location>
</feature>
<dbReference type="InterPro" id="IPR054593">
    <property type="entry name" value="Beta-mannosidase-like_N2"/>
</dbReference>
<dbReference type="InterPro" id="IPR041447">
    <property type="entry name" value="Mannosidase_ig"/>
</dbReference>
<dbReference type="InterPro" id="IPR008979">
    <property type="entry name" value="Galactose-bd-like_sf"/>
</dbReference>
<dbReference type="InterPro" id="IPR032675">
    <property type="entry name" value="LRR_dom_sf"/>
</dbReference>
<dbReference type="Gene3D" id="2.60.120.260">
    <property type="entry name" value="Galactose-binding domain-like"/>
    <property type="match status" value="1"/>
</dbReference>
<dbReference type="Pfam" id="PF00703">
    <property type="entry name" value="Glyco_hydro_2"/>
    <property type="match status" value="1"/>
</dbReference>
<dbReference type="Proteomes" id="UP001287356">
    <property type="component" value="Unassembled WGS sequence"/>
</dbReference>